<reference evidence="2" key="1">
    <citation type="submission" date="2022-11" db="EMBL/GenBank/DDBJ databases">
        <title>blaNDM-1 and qnrB1 co-producing ST413 Enterobacter.</title>
        <authorList>
            <person name="Halder G."/>
            <person name="Chaudhuri B."/>
            <person name="Dutta S."/>
        </authorList>
    </citation>
    <scope>NUCLEOTIDE SEQUENCE</scope>
    <source>
        <strain evidence="2">PEER684</strain>
    </source>
</reference>
<evidence type="ECO:0000313" key="3">
    <source>
        <dbReference type="Proteomes" id="UP001185068"/>
    </source>
</evidence>
<evidence type="ECO:0000313" key="2">
    <source>
        <dbReference type="EMBL" id="MDR9946032.1"/>
    </source>
</evidence>
<name>A0AAE4DW13_9ENTR</name>
<dbReference type="Proteomes" id="UP001185068">
    <property type="component" value="Unassembled WGS sequence"/>
</dbReference>
<dbReference type="EMBL" id="JALLIR010000001">
    <property type="protein sequence ID" value="MDR9946032.1"/>
    <property type="molecule type" value="Genomic_DNA"/>
</dbReference>
<dbReference type="Pfam" id="PF04765">
    <property type="entry name" value="TOD1_MUCI70"/>
    <property type="match status" value="1"/>
</dbReference>
<sequence>MANKDYIQKKLVIYSVITGGYDKILPVNNVDEQCDYYIISNEYIELPYPWKLLVPENRGFNNKDFNRYYKINPHTVFNEYKTSLYIDGNIAIVDKIYLWSEEQLVDSGFAIFSHPERNNIIDEGKICSFIGTDFFWKINHQLSKYKKEGFDYKELFEANILLRKHNDPLIKELMSLWWSEYINDKNAKRDQLALPYALWKKKYNVKNMGESDARFGNKYFRYMSHASNRHNTINTKIKKIVNRTIGKRFYGL</sequence>
<dbReference type="AlphaFoldDB" id="A0AAE4DW13"/>
<evidence type="ECO:0000259" key="1">
    <source>
        <dbReference type="Pfam" id="PF04765"/>
    </source>
</evidence>
<dbReference type="InterPro" id="IPR048354">
    <property type="entry name" value="TOD1_MUCI70_glycTrfase_dom"/>
</dbReference>
<comment type="caution">
    <text evidence="2">The sequence shown here is derived from an EMBL/GenBank/DDBJ whole genome shotgun (WGS) entry which is preliminary data.</text>
</comment>
<feature type="domain" description="TOD1/MUCI70 glycosyltransferase-like" evidence="1">
    <location>
        <begin position="50"/>
        <end position="202"/>
    </location>
</feature>
<dbReference type="RefSeq" id="WP_059386416.1">
    <property type="nucleotide sequence ID" value="NZ_CP170190.1"/>
</dbReference>
<protein>
    <submittedName>
        <fullName evidence="2">DUF616 domain-containing protein</fullName>
    </submittedName>
</protein>
<proteinExistence type="predicted"/>
<accession>A0AAE4DW13</accession>
<organism evidence="2 3">
    <name type="scientific">Enterobacter sichuanensis</name>
    <dbReference type="NCBI Taxonomy" id="2071710"/>
    <lineage>
        <taxon>Bacteria</taxon>
        <taxon>Pseudomonadati</taxon>
        <taxon>Pseudomonadota</taxon>
        <taxon>Gammaproteobacteria</taxon>
        <taxon>Enterobacterales</taxon>
        <taxon>Enterobacteriaceae</taxon>
        <taxon>Enterobacter</taxon>
        <taxon>Enterobacter cloacae complex</taxon>
    </lineage>
</organism>
<gene>
    <name evidence="2" type="ORF">MX989_08050</name>
</gene>